<reference evidence="2" key="1">
    <citation type="submission" date="2023-01" db="EMBL/GenBank/DDBJ databases">
        <title>Genome assembly of the deep-sea coral Lophelia pertusa.</title>
        <authorList>
            <person name="Herrera S."/>
            <person name="Cordes E."/>
        </authorList>
    </citation>
    <scope>NUCLEOTIDE SEQUENCE</scope>
    <source>
        <strain evidence="2">USNM1676648</strain>
        <tissue evidence="2">Polyp</tissue>
    </source>
</reference>
<accession>A0A9W9YXW0</accession>
<evidence type="ECO:0000256" key="1">
    <source>
        <dbReference type="SAM" id="MobiDB-lite"/>
    </source>
</evidence>
<dbReference type="Proteomes" id="UP001163046">
    <property type="component" value="Unassembled WGS sequence"/>
</dbReference>
<keyword evidence="3" id="KW-1185">Reference proteome</keyword>
<organism evidence="2 3">
    <name type="scientific">Desmophyllum pertusum</name>
    <dbReference type="NCBI Taxonomy" id="174260"/>
    <lineage>
        <taxon>Eukaryota</taxon>
        <taxon>Metazoa</taxon>
        <taxon>Cnidaria</taxon>
        <taxon>Anthozoa</taxon>
        <taxon>Hexacorallia</taxon>
        <taxon>Scleractinia</taxon>
        <taxon>Caryophylliina</taxon>
        <taxon>Caryophylliidae</taxon>
        <taxon>Desmophyllum</taxon>
    </lineage>
</organism>
<name>A0A9W9YXW0_9CNID</name>
<dbReference type="OrthoDB" id="6007002at2759"/>
<dbReference type="AlphaFoldDB" id="A0A9W9YXW0"/>
<sequence length="97" mass="10877">MPREISPDKTSQYVKVEYPNGVIIHDTRNQGRIPNHVMYQAALQLNGTTRNHYNSPGKNTATDYIEVVSGPPKRGDPPPYYYPSPSQMMPSSKSTVL</sequence>
<proteinExistence type="predicted"/>
<evidence type="ECO:0000313" key="3">
    <source>
        <dbReference type="Proteomes" id="UP001163046"/>
    </source>
</evidence>
<feature type="compositionally biased region" description="Low complexity" evidence="1">
    <location>
        <begin position="83"/>
        <end position="97"/>
    </location>
</feature>
<evidence type="ECO:0000313" key="2">
    <source>
        <dbReference type="EMBL" id="KAJ7371507.1"/>
    </source>
</evidence>
<gene>
    <name evidence="2" type="ORF">OS493_024846</name>
</gene>
<feature type="compositionally biased region" description="Polar residues" evidence="1">
    <location>
        <begin position="49"/>
        <end position="62"/>
    </location>
</feature>
<comment type="caution">
    <text evidence="2">The sequence shown here is derived from an EMBL/GenBank/DDBJ whole genome shotgun (WGS) entry which is preliminary data.</text>
</comment>
<protein>
    <submittedName>
        <fullName evidence="2">Uncharacterized protein</fullName>
    </submittedName>
</protein>
<dbReference type="EMBL" id="MU826845">
    <property type="protein sequence ID" value="KAJ7371507.1"/>
    <property type="molecule type" value="Genomic_DNA"/>
</dbReference>
<feature type="region of interest" description="Disordered" evidence="1">
    <location>
        <begin position="49"/>
        <end position="97"/>
    </location>
</feature>